<evidence type="ECO:0000313" key="3">
    <source>
        <dbReference type="Proteomes" id="UP001398420"/>
    </source>
</evidence>
<protein>
    <submittedName>
        <fullName evidence="2">Uncharacterized protein</fullName>
    </submittedName>
</protein>
<reference evidence="2 3" key="1">
    <citation type="submission" date="2024-04" db="EMBL/GenBank/DDBJ databases">
        <authorList>
            <person name="Wu Y.S."/>
            <person name="Zhang L."/>
        </authorList>
    </citation>
    <scope>NUCLEOTIDE SEQUENCE [LARGE SCALE GENOMIC DNA]</scope>
    <source>
        <strain evidence="2 3">KG-01</strain>
    </source>
</reference>
<gene>
    <name evidence="2" type="ORF">AAF454_13715</name>
</gene>
<dbReference type="Proteomes" id="UP001398420">
    <property type="component" value="Unassembled WGS sequence"/>
</dbReference>
<dbReference type="RefSeq" id="WP_156422323.1">
    <property type="nucleotide sequence ID" value="NZ_JBCEWA010000013.1"/>
</dbReference>
<dbReference type="SUPFAM" id="SSF56349">
    <property type="entry name" value="DNA breaking-rejoining enzymes"/>
    <property type="match status" value="1"/>
</dbReference>
<proteinExistence type="predicted"/>
<keyword evidence="3" id="KW-1185">Reference proteome</keyword>
<comment type="caution">
    <text evidence="2">The sequence shown here is derived from an EMBL/GenBank/DDBJ whole genome shotgun (WGS) entry which is preliminary data.</text>
</comment>
<evidence type="ECO:0000256" key="1">
    <source>
        <dbReference type="ARBA" id="ARBA00023125"/>
    </source>
</evidence>
<name>A0ABU9LRU0_9BACL</name>
<accession>A0ABU9LRU0</accession>
<dbReference type="EMBL" id="JBCEWA010000013">
    <property type="protein sequence ID" value="MEL5989466.1"/>
    <property type="molecule type" value="Genomic_DNA"/>
</dbReference>
<dbReference type="InterPro" id="IPR011010">
    <property type="entry name" value="DNA_brk_join_enz"/>
</dbReference>
<dbReference type="Gene3D" id="1.10.150.130">
    <property type="match status" value="1"/>
</dbReference>
<evidence type="ECO:0000313" key="2">
    <source>
        <dbReference type="EMBL" id="MEL5989466.1"/>
    </source>
</evidence>
<dbReference type="InterPro" id="IPR010998">
    <property type="entry name" value="Integrase_recombinase_N"/>
</dbReference>
<sequence length="118" mass="13888">MTAYETRLPVFKKMINQFGKKKINNISNIDIQVWKNSLTENFSQNYARIVCGLFLQTLEKTINLGMIKMKRAKQVGAIPIEKVKVEFWTKEEFQKVLSTFNIDDYYCLAIFYDRSTSK</sequence>
<organism evidence="2 3">
    <name type="scientific">Kurthia gibsonii</name>
    <dbReference type="NCBI Taxonomy" id="33946"/>
    <lineage>
        <taxon>Bacteria</taxon>
        <taxon>Bacillati</taxon>
        <taxon>Bacillota</taxon>
        <taxon>Bacilli</taxon>
        <taxon>Bacillales</taxon>
        <taxon>Caryophanaceae</taxon>
        <taxon>Kurthia</taxon>
    </lineage>
</organism>
<keyword evidence="1" id="KW-0238">DNA-binding</keyword>